<feature type="region of interest" description="Disordered" evidence="1">
    <location>
        <begin position="138"/>
        <end position="171"/>
    </location>
</feature>
<dbReference type="Proteomes" id="UP000069940">
    <property type="component" value="Unassembled WGS sequence"/>
</dbReference>
<dbReference type="RefSeq" id="XP_062707308.1">
    <property type="nucleotide sequence ID" value="XM_062851324.1"/>
</dbReference>
<feature type="compositionally biased region" description="Polar residues" evidence="1">
    <location>
        <begin position="398"/>
        <end position="411"/>
    </location>
</feature>
<dbReference type="InterPro" id="IPR028171">
    <property type="entry name" value="Codanin-1_C"/>
</dbReference>
<dbReference type="PANTHER" id="PTHR28678">
    <property type="entry name" value="CODANIN-1"/>
    <property type="match status" value="1"/>
</dbReference>
<feature type="compositionally biased region" description="Polar residues" evidence="1">
    <location>
        <begin position="428"/>
        <end position="439"/>
    </location>
</feature>
<evidence type="ECO:0000259" key="2">
    <source>
        <dbReference type="Pfam" id="PF15296"/>
    </source>
</evidence>
<dbReference type="GeneID" id="109412379"/>
<dbReference type="Pfam" id="PF15296">
    <property type="entry name" value="Codanin-1_C"/>
    <property type="match status" value="1"/>
</dbReference>
<feature type="domain" description="Codanin-1 C-terminal" evidence="2">
    <location>
        <begin position="1160"/>
        <end position="1270"/>
    </location>
</feature>
<feature type="region of interest" description="Disordered" evidence="1">
    <location>
        <begin position="293"/>
        <end position="481"/>
    </location>
</feature>
<feature type="compositionally biased region" description="Polar residues" evidence="1">
    <location>
        <begin position="162"/>
        <end position="171"/>
    </location>
</feature>
<dbReference type="InterPro" id="IPR040031">
    <property type="entry name" value="Codanin-1"/>
</dbReference>
<reference evidence="3" key="2">
    <citation type="submission" date="2025-05" db="UniProtKB">
        <authorList>
            <consortium name="EnsemblMetazoa"/>
        </authorList>
    </citation>
    <scope>IDENTIFICATION</scope>
    <source>
        <strain evidence="3">Foshan</strain>
    </source>
</reference>
<evidence type="ECO:0000313" key="3">
    <source>
        <dbReference type="EnsemblMetazoa" id="AALFPA23_024098.P35929"/>
    </source>
</evidence>
<evidence type="ECO:0000256" key="1">
    <source>
        <dbReference type="SAM" id="MobiDB-lite"/>
    </source>
</evidence>
<dbReference type="PANTHER" id="PTHR28678:SF1">
    <property type="entry name" value="CODANIN-1"/>
    <property type="match status" value="1"/>
</dbReference>
<sequence length="1647" mass="182422">MAEEILQEVLAAKFGSDEEFPKWFLQLFERSDPRRCSIEEFAVHFLGLIRSQTEDFTKCPPSVCNTPKKVLPSSALTAASSSSTAACNRKLSITSTTDLTCTAIANNVPISQSIPMTATNETPTTTTAAKGTAQLLTTTSGRLKDDTGGTTTAEGHSAGSRPAQTGEQGRTSISRDLFVASPKSTTPAEDDFQAGFRKLDHDDARSVASAAAVADAAIPSAAVAAAAGEGCNQSQSSPAAAAQSSSDRAAAAAKVGSFTGEAVSSSRAAGRGDIARRSYERIEIENSTATSIVDAPFSPIPSARHSSLQPDRGDSAASSSTPIRGQNAKQGPYQLNTSTPVIHLGSRPGKGSRGSWAAIDCSTPNNNSSAQLSLGNGSRGGGGVGVGSDSRRSHDRSFGSNTNTSRQTSSPCLGDFITHSLKSKSRKSTATGANNSKETSGAGKSLFADNDFPGLQASMQSSTPGNEQPNRSKKRVTPITVSKTLTSRLAGASSFELDNSVSPAEGEKSKRRIAPTILSRSTSARHDFTSSSFKSDNNLINLTEDSLELDLSQKDERGLLRNYKDIIKSNFESAEEQNPDTGKKLQAVLRSTISTPRRMSESANTPQIRIDLTRVTKANAINRLVAVYSLLIDLNLTPNILSELSYLINLVNTEFDPFESLQNEASDYQNLLKNLHNCVYFAMEVLNRQKILLALLDSITLKVLIENERIATLNQPLHVYLKEIHGQKLQLDNNGQKLLDALTKLPNASFGSSVLYQQEADTKEHFPSDKEFGAFKKQRDAFCTIYRTWDFKHLNPTWNFLVELGGKVRALLAIMEHPINMAHLAKLFTAQLVQSCNFDNAASELAMDLPGVDPAKLVKLRQRLVAPSQFSTQYLFPGSQAFFRDFIIASESNQTFIEQLKAVLIHELLEMNGSSYEVLNVSSSDNQHDCEYVVRPESTTTMRVLAKFIGYIISRPFGYDSYRNSTVDNRQIQLRNTLLPLFDVKSILLSAIAERKLIITVPWLVQYLAMLDGISLRLSYYKDLFDVLYELYLRTNAYEMASERRLLVTPTSKFIIRACLGWLFEHPNIPEEYLGYRQERRYLLSVDEKLQNYKKIELLIEKTTAEEMEINKALVLTKVDEQSGGVLKCEIKPAKDVPHEPLASFKTDATTNKSERLLLNPLLENILNAACPFLADFRVSMMPSKVEKTVSRSGRYRHITTKYSGTSTIAAQQKTTSNQHRLLEAFLQSQSLSVRRTVEFVIERTSSAAVKDFQVGHLLPERKKITEQIATLQAQSIPQATKQIYMICSAALADINARWDEKVPPMLARRIKEGFDALLPSETLEPVKRTCINLALERCLAKTNEWRQTHMLEIDLFCKDIPGEALKAVKNPLSKQSLPVSPLIITLGRVQHTDVYEQLQSMLHIACSYPDELTPEDLTKFLAHVLTYLDEQDTNQSMNRTLAYMLLQLALLIVINRCDLIVPEIIQMLLSVWQHRKLREFCVVPEPSSNHVVNEDDEIAKLVLDGSNATSEDAERSIVDEEDIMRIRQRKQQEDANYIFSTLVSNRCIRMMAARGVDDVFACFANFINSLVDCNLISIRLLNEQFVKIFNESWQQQTLERVSRLMDAVLRGGHQSTAQGHHPGANDSHSQLFLEMLSDLARDIEDF</sequence>
<feature type="compositionally biased region" description="Polar residues" evidence="1">
    <location>
        <begin position="457"/>
        <end position="469"/>
    </location>
</feature>
<reference evidence="4" key="1">
    <citation type="journal article" date="2015" name="Proc. Natl. Acad. Sci. U.S.A.">
        <title>Genome sequence of the Asian Tiger mosquito, Aedes albopictus, reveals insights into its biology, genetics, and evolution.</title>
        <authorList>
            <person name="Chen X.G."/>
            <person name="Jiang X."/>
            <person name="Gu J."/>
            <person name="Xu M."/>
            <person name="Wu Y."/>
            <person name="Deng Y."/>
            <person name="Zhang C."/>
            <person name="Bonizzoni M."/>
            <person name="Dermauw W."/>
            <person name="Vontas J."/>
            <person name="Armbruster P."/>
            <person name="Huang X."/>
            <person name="Yang Y."/>
            <person name="Zhang H."/>
            <person name="He W."/>
            <person name="Peng H."/>
            <person name="Liu Y."/>
            <person name="Wu K."/>
            <person name="Chen J."/>
            <person name="Lirakis M."/>
            <person name="Topalis P."/>
            <person name="Van Leeuwen T."/>
            <person name="Hall A.B."/>
            <person name="Jiang X."/>
            <person name="Thorpe C."/>
            <person name="Mueller R.L."/>
            <person name="Sun C."/>
            <person name="Waterhouse R.M."/>
            <person name="Yan G."/>
            <person name="Tu Z.J."/>
            <person name="Fang X."/>
            <person name="James A.A."/>
        </authorList>
    </citation>
    <scope>NUCLEOTIDE SEQUENCE [LARGE SCALE GENOMIC DNA]</scope>
    <source>
        <strain evidence="4">Foshan</strain>
    </source>
</reference>
<feature type="compositionally biased region" description="Polar residues" evidence="1">
    <location>
        <begin position="316"/>
        <end position="340"/>
    </location>
</feature>
<evidence type="ECO:0000313" key="4">
    <source>
        <dbReference type="Proteomes" id="UP000069940"/>
    </source>
</evidence>
<organism evidence="3 4">
    <name type="scientific">Aedes albopictus</name>
    <name type="common">Asian tiger mosquito</name>
    <name type="synonym">Stegomyia albopicta</name>
    <dbReference type="NCBI Taxonomy" id="7160"/>
    <lineage>
        <taxon>Eukaryota</taxon>
        <taxon>Metazoa</taxon>
        <taxon>Ecdysozoa</taxon>
        <taxon>Arthropoda</taxon>
        <taxon>Hexapoda</taxon>
        <taxon>Insecta</taxon>
        <taxon>Pterygota</taxon>
        <taxon>Neoptera</taxon>
        <taxon>Endopterygota</taxon>
        <taxon>Diptera</taxon>
        <taxon>Nematocera</taxon>
        <taxon>Culicoidea</taxon>
        <taxon>Culicidae</taxon>
        <taxon>Culicinae</taxon>
        <taxon>Aedini</taxon>
        <taxon>Aedes</taxon>
        <taxon>Stegomyia</taxon>
    </lineage>
</organism>
<feature type="compositionally biased region" description="Gly residues" evidence="1">
    <location>
        <begin position="377"/>
        <end position="386"/>
    </location>
</feature>
<keyword evidence="4" id="KW-1185">Reference proteome</keyword>
<proteinExistence type="predicted"/>
<accession>A0ABM2A3I6</accession>
<name>A0ABM2A3I6_AEDAL</name>
<protein>
    <recommendedName>
        <fullName evidence="2">Codanin-1 C-terminal domain-containing protein</fullName>
    </recommendedName>
</protein>
<feature type="compositionally biased region" description="Polar residues" evidence="1">
    <location>
        <begin position="362"/>
        <end position="371"/>
    </location>
</feature>
<dbReference type="EnsemblMetazoa" id="AALFPA23_024098.R35929">
    <property type="protein sequence ID" value="AALFPA23_024098.P35929"/>
    <property type="gene ID" value="AALFPA23_024098"/>
</dbReference>